<accession>A0A1A9WBJ5</accession>
<name>A0A1A9WBJ5_9MUSC</name>
<dbReference type="VEuPathDB" id="VectorBase:GBRI013371"/>
<dbReference type="Proteomes" id="UP000091820">
    <property type="component" value="Unassembled WGS sequence"/>
</dbReference>
<reference evidence="2" key="1">
    <citation type="submission" date="2014-03" db="EMBL/GenBank/DDBJ databases">
        <authorList>
            <person name="Aksoy S."/>
            <person name="Warren W."/>
            <person name="Wilson R.K."/>
        </authorList>
    </citation>
    <scope>NUCLEOTIDE SEQUENCE [LARGE SCALE GENOMIC DNA]</scope>
    <source>
        <strain evidence="2">IAEA</strain>
    </source>
</reference>
<dbReference type="EnsemblMetazoa" id="GBRI013371-RA">
    <property type="protein sequence ID" value="GBRI013371-PA"/>
    <property type="gene ID" value="GBRI013371"/>
</dbReference>
<evidence type="ECO:0000313" key="2">
    <source>
        <dbReference type="Proteomes" id="UP000091820"/>
    </source>
</evidence>
<evidence type="ECO:0000313" key="1">
    <source>
        <dbReference type="EnsemblMetazoa" id="GBRI013371-PA"/>
    </source>
</evidence>
<keyword evidence="2" id="KW-1185">Reference proteome</keyword>
<protein>
    <submittedName>
        <fullName evidence="1">Uncharacterized protein</fullName>
    </submittedName>
</protein>
<sequence>MTLNTITIIAKLPKIVLLTIANQRVSRHGIFGVAIISASVHIACCPLHSAIVSWQIFTLMAGTPMRSNACTVTRTCLRYGKKKANTSWNNIVYIDWGVGPKQDMANSLSSSPLKAVYVPLIMSNEWSPSRTISDCGFLLA</sequence>
<proteinExistence type="predicted"/>
<dbReference type="AlphaFoldDB" id="A0A1A9WBJ5"/>
<reference evidence="1" key="2">
    <citation type="submission" date="2020-05" db="UniProtKB">
        <authorList>
            <consortium name="EnsemblMetazoa"/>
        </authorList>
    </citation>
    <scope>IDENTIFICATION</scope>
    <source>
        <strain evidence="1">IAEA</strain>
    </source>
</reference>
<organism evidence="1 2">
    <name type="scientific">Glossina brevipalpis</name>
    <dbReference type="NCBI Taxonomy" id="37001"/>
    <lineage>
        <taxon>Eukaryota</taxon>
        <taxon>Metazoa</taxon>
        <taxon>Ecdysozoa</taxon>
        <taxon>Arthropoda</taxon>
        <taxon>Hexapoda</taxon>
        <taxon>Insecta</taxon>
        <taxon>Pterygota</taxon>
        <taxon>Neoptera</taxon>
        <taxon>Endopterygota</taxon>
        <taxon>Diptera</taxon>
        <taxon>Brachycera</taxon>
        <taxon>Muscomorpha</taxon>
        <taxon>Hippoboscoidea</taxon>
        <taxon>Glossinidae</taxon>
        <taxon>Glossina</taxon>
    </lineage>
</organism>